<organism evidence="3 4">
    <name type="scientific">Pontiella desulfatans</name>
    <dbReference type="NCBI Taxonomy" id="2750659"/>
    <lineage>
        <taxon>Bacteria</taxon>
        <taxon>Pseudomonadati</taxon>
        <taxon>Kiritimatiellota</taxon>
        <taxon>Kiritimatiellia</taxon>
        <taxon>Kiritimatiellales</taxon>
        <taxon>Pontiellaceae</taxon>
        <taxon>Pontiella</taxon>
    </lineage>
</organism>
<keyword evidence="4" id="KW-1185">Reference proteome</keyword>
<dbReference type="GO" id="GO:0005509">
    <property type="term" value="F:calcium ion binding"/>
    <property type="evidence" value="ECO:0007669"/>
    <property type="project" value="InterPro"/>
</dbReference>
<name>A0A6C2U455_PONDE</name>
<evidence type="ECO:0000313" key="3">
    <source>
        <dbReference type="EMBL" id="VGO14176.1"/>
    </source>
</evidence>
<dbReference type="Proteomes" id="UP000366872">
    <property type="component" value="Unassembled WGS sequence"/>
</dbReference>
<protein>
    <submittedName>
        <fullName evidence="3">Uncharacterized protein</fullName>
    </submittedName>
</protein>
<proteinExistence type="predicted"/>
<feature type="domain" description="DUF4955" evidence="2">
    <location>
        <begin position="857"/>
        <end position="997"/>
    </location>
</feature>
<dbReference type="InterPro" id="IPR011050">
    <property type="entry name" value="Pectin_lyase_fold/virulence"/>
</dbReference>
<dbReference type="InterPro" id="IPR013783">
    <property type="entry name" value="Ig-like_fold"/>
</dbReference>
<dbReference type="SUPFAM" id="SSF49313">
    <property type="entry name" value="Cadherin-like"/>
    <property type="match status" value="1"/>
</dbReference>
<dbReference type="GO" id="GO:0016020">
    <property type="term" value="C:membrane"/>
    <property type="evidence" value="ECO:0007669"/>
    <property type="project" value="InterPro"/>
</dbReference>
<evidence type="ECO:0000313" key="4">
    <source>
        <dbReference type="Proteomes" id="UP000366872"/>
    </source>
</evidence>
<dbReference type="Gene3D" id="2.160.20.10">
    <property type="entry name" value="Single-stranded right-handed beta-helix, Pectin lyase-like"/>
    <property type="match status" value="1"/>
</dbReference>
<gene>
    <name evidence="3" type="ORF">PDESU_02735</name>
</gene>
<dbReference type="SUPFAM" id="SSF51126">
    <property type="entry name" value="Pectin lyase-like"/>
    <property type="match status" value="1"/>
</dbReference>
<feature type="domain" description="Rhamnogalacturonase A/B/Epimerase-like pectate lyase" evidence="1">
    <location>
        <begin position="548"/>
        <end position="658"/>
    </location>
</feature>
<dbReference type="InterPro" id="IPR015919">
    <property type="entry name" value="Cadherin-like_sf"/>
</dbReference>
<evidence type="ECO:0000259" key="1">
    <source>
        <dbReference type="Pfam" id="PF12708"/>
    </source>
</evidence>
<dbReference type="Pfam" id="PF16315">
    <property type="entry name" value="DUF4955"/>
    <property type="match status" value="1"/>
</dbReference>
<reference evidence="3 4" key="1">
    <citation type="submission" date="2019-04" db="EMBL/GenBank/DDBJ databases">
        <authorList>
            <person name="Van Vliet M D."/>
        </authorList>
    </citation>
    <scope>NUCLEOTIDE SEQUENCE [LARGE SCALE GENOMIC DNA]</scope>
    <source>
        <strain evidence="3 4">F1</strain>
    </source>
</reference>
<dbReference type="InterPro" id="IPR032532">
    <property type="entry name" value="DUF4955"/>
</dbReference>
<dbReference type="Gene3D" id="2.60.40.10">
    <property type="entry name" value="Immunoglobulins"/>
    <property type="match status" value="1"/>
</dbReference>
<sequence length="1455" mass="155414">MDTFTNSAELASYNPIDGNNSSIQTLLLGSSSTDGSHLDGASDGYARLHRTKTTTDTIGLTRDLGTITLSDVGRTITIDAAFAVPDSNLESIWEIHVDGSGVGGQGKMVINTFGSGNASGGNAALQLSTISLGTQNPQRSTTGALEYEVQAADVGKIATLRFAHYEGSTAGAEGTRNVLVDAISYAVLPELSTNVPTFAMDPVIGNTATNYIPYIGTLAGSASDSGGGPLTYSKISGANWLRVFPNGTLAGAPDGSHVGLNTFTVLAENGDGGTAVATLEINVVNGGARVAYNDDFESGSGTLGSINGWTGQGGEDKEYNVSASGMLVIQEQDSVESFFDVVYSSMNGAIGLTNPGDWIRLSMDFEVFSGSGAVANDSSGLRISLTDSTASTNAGYGIYVATGTSTSHTYQEMKSAASSQASIGNALAGFDVSEDSGLNHLELLLTRLDSGVELSGTLAGQTLAVLTNNNAAIANRMFDRLALSVGSKNHGLNIDNVVVELPNTSILWNDYVTAYNNGTNSTLKNFSYAGYHYSEIPIPEITTNSHIWFDVTSYGAIANDGNSDRDAVLLALADAHAYTGAAVVYFPEGRFLLKESSDLGKAPIEVTRSDIVIKGAGMGETELLFSEFSRFGDALVSFRSSSGEVSDYWRGDQVLAGKVTEQLGDFSVRVDNPSGLAAGQKINFSWKFPATTPVGDAYFAPHAVPQGVLDRHDGTPNDVFEVHTIASVVGDVVTFNEPIHIESEYFIERGMYRIDNTIEECGIEDLTLRGKWHGQFSHHNGCRQGEEYRMLGFNRVFNSWARRLRIVDFSYALSATMTGANTFSDILLEGNPGHFSISVQRSTGNLFAYVRENTDAHHGLGGQSSAAGTVFLRSNQYGNMEAHCNWFRNTLYDLNEGIFTQFRGGGAVKSPMHDKGLTFWNWSNTEAGSYDFWPLGSNYGYFLFPTIAGLHGEPATFSDVETDILALESNGTKLEPESLFEAQLALRLGGLPQWFADSSAAFEVSSRNADIAMMSPANYAAFADLSPVALVADTALDPAEIAALDFEVSGASRWDGFETLPKADAASLSGAFVPPYDGVWTIRAKLTNVRGEVSFSDPIAVHCGSSMIQQQSVSSATYANGNDKVAQYSDFLSIGGGEASYNTGSAVVASKPANAPWNTIEVAFEAERQGMYSSFGTTNQAAFLGNAGRVAAGAKFFDNNLGTSSTVYHWLDTLVQADFGSTVRIHRLDIHWSGSAPSSGVRLELQTPLDYPACLNSVVNDDKTWESGVWRIGGTLRQEILPSSGGVTTLYFPERPVQAVRLLLSNFEGNIAELKFYGPQDNRPLDHYLSWINGQGLYGQDAGYRADLDGDLRDGLFEYAVGGIPTPGSNSLSEVPMVGNDGPDFEYIHHRRRNAASLGLTYTLETSADLVEGSWVPAVITEESALVDAEFETVTNRISMAGNTNGFVRLKIKMD</sequence>
<dbReference type="EMBL" id="CAAHFG010000001">
    <property type="protein sequence ID" value="VGO14176.1"/>
    <property type="molecule type" value="Genomic_DNA"/>
</dbReference>
<dbReference type="InterPro" id="IPR024535">
    <property type="entry name" value="RHGA/B-epi-like_pectate_lyase"/>
</dbReference>
<evidence type="ECO:0000259" key="2">
    <source>
        <dbReference type="Pfam" id="PF16315"/>
    </source>
</evidence>
<dbReference type="InterPro" id="IPR012334">
    <property type="entry name" value="Pectin_lyas_fold"/>
</dbReference>
<dbReference type="Pfam" id="PF12708">
    <property type="entry name" value="Pect-lyase_RHGA_epim"/>
    <property type="match status" value="1"/>
</dbReference>
<dbReference type="RefSeq" id="WP_168442240.1">
    <property type="nucleotide sequence ID" value="NZ_CAAHFG010000001.1"/>
</dbReference>
<accession>A0A6C2U455</accession>